<reference evidence="1 2" key="1">
    <citation type="journal article" date="2021" name="BMC Biol.">
        <title>Horizontally acquired antibacterial genes associated with adaptive radiation of ladybird beetles.</title>
        <authorList>
            <person name="Li H.S."/>
            <person name="Tang X.F."/>
            <person name="Huang Y.H."/>
            <person name="Xu Z.Y."/>
            <person name="Chen M.L."/>
            <person name="Du X.Y."/>
            <person name="Qiu B.Y."/>
            <person name="Chen P.T."/>
            <person name="Zhang W."/>
            <person name="Slipinski A."/>
            <person name="Escalona H.E."/>
            <person name="Waterhouse R.M."/>
            <person name="Zwick A."/>
            <person name="Pang H."/>
        </authorList>
    </citation>
    <scope>NUCLEOTIDE SEQUENCE [LARGE SCALE GENOMIC DNA]</scope>
    <source>
        <strain evidence="1">SYSU2018</strain>
    </source>
</reference>
<accession>A0ABD2MPY9</accession>
<dbReference type="Proteomes" id="UP001516400">
    <property type="component" value="Unassembled WGS sequence"/>
</dbReference>
<gene>
    <name evidence="1" type="ORF">HHI36_007566</name>
</gene>
<dbReference type="EMBL" id="JABFTP020000021">
    <property type="protein sequence ID" value="KAL3268455.1"/>
    <property type="molecule type" value="Genomic_DNA"/>
</dbReference>
<keyword evidence="2" id="KW-1185">Reference proteome</keyword>
<comment type="caution">
    <text evidence="1">The sequence shown here is derived from an EMBL/GenBank/DDBJ whole genome shotgun (WGS) entry which is preliminary data.</text>
</comment>
<protein>
    <submittedName>
        <fullName evidence="1">Uncharacterized protein</fullName>
    </submittedName>
</protein>
<evidence type="ECO:0000313" key="1">
    <source>
        <dbReference type="EMBL" id="KAL3268455.1"/>
    </source>
</evidence>
<evidence type="ECO:0000313" key="2">
    <source>
        <dbReference type="Proteomes" id="UP001516400"/>
    </source>
</evidence>
<name>A0ABD2MPY9_9CUCU</name>
<proteinExistence type="predicted"/>
<dbReference type="AlphaFoldDB" id="A0ABD2MPY9"/>
<sequence length="132" mass="15303">MASARITFNANQEKNPDGEKWVCDNCNTGNRSVMEGDPPNSTENYRINDVMKKLFAIEGRFQKMDRQYENLLQKYNDQPSVNNKLTKEINQIKCKLEFNKNAQSLLSKNIILKCISKKNDRGSEKDCFNFGR</sequence>
<organism evidence="1 2">
    <name type="scientific">Cryptolaemus montrouzieri</name>
    <dbReference type="NCBI Taxonomy" id="559131"/>
    <lineage>
        <taxon>Eukaryota</taxon>
        <taxon>Metazoa</taxon>
        <taxon>Ecdysozoa</taxon>
        <taxon>Arthropoda</taxon>
        <taxon>Hexapoda</taxon>
        <taxon>Insecta</taxon>
        <taxon>Pterygota</taxon>
        <taxon>Neoptera</taxon>
        <taxon>Endopterygota</taxon>
        <taxon>Coleoptera</taxon>
        <taxon>Polyphaga</taxon>
        <taxon>Cucujiformia</taxon>
        <taxon>Coccinelloidea</taxon>
        <taxon>Coccinellidae</taxon>
        <taxon>Scymninae</taxon>
        <taxon>Scymnini</taxon>
        <taxon>Cryptolaemus</taxon>
    </lineage>
</organism>